<feature type="chain" id="PRO_5042007749" description="Secreted protein" evidence="2">
    <location>
        <begin position="26"/>
        <end position="110"/>
    </location>
</feature>
<reference evidence="3" key="1">
    <citation type="submission" date="2020-06" db="EMBL/GenBank/DDBJ databases">
        <authorList>
            <person name="Li T."/>
            <person name="Hu X."/>
            <person name="Zhang T."/>
            <person name="Song X."/>
            <person name="Zhang H."/>
            <person name="Dai N."/>
            <person name="Sheng W."/>
            <person name="Hou X."/>
            <person name="Wei L."/>
        </authorList>
    </citation>
    <scope>NUCLEOTIDE SEQUENCE</scope>
    <source>
        <strain evidence="3">3651</strain>
        <tissue evidence="3">Leaf</tissue>
    </source>
</reference>
<feature type="region of interest" description="Disordered" evidence="1">
    <location>
        <begin position="88"/>
        <end position="110"/>
    </location>
</feature>
<protein>
    <recommendedName>
        <fullName evidence="5">Secreted protein</fullName>
    </recommendedName>
</protein>
<evidence type="ECO:0000313" key="4">
    <source>
        <dbReference type="Proteomes" id="UP001293254"/>
    </source>
</evidence>
<keyword evidence="2" id="KW-0732">Signal</keyword>
<dbReference type="AlphaFoldDB" id="A0AAE2CDQ4"/>
<evidence type="ECO:0000313" key="3">
    <source>
        <dbReference type="EMBL" id="KAK4418295.1"/>
    </source>
</evidence>
<gene>
    <name evidence="3" type="ORF">Salat_2242200</name>
</gene>
<name>A0AAE2CDQ4_9LAMI</name>
<evidence type="ECO:0000256" key="2">
    <source>
        <dbReference type="SAM" id="SignalP"/>
    </source>
</evidence>
<reference evidence="3" key="2">
    <citation type="journal article" date="2024" name="Plant">
        <title>Genomic evolution and insights into agronomic trait innovations of Sesamum species.</title>
        <authorList>
            <person name="Miao H."/>
            <person name="Wang L."/>
            <person name="Qu L."/>
            <person name="Liu H."/>
            <person name="Sun Y."/>
            <person name="Le M."/>
            <person name="Wang Q."/>
            <person name="Wei S."/>
            <person name="Zheng Y."/>
            <person name="Lin W."/>
            <person name="Duan Y."/>
            <person name="Cao H."/>
            <person name="Xiong S."/>
            <person name="Wang X."/>
            <person name="Wei L."/>
            <person name="Li C."/>
            <person name="Ma Q."/>
            <person name="Ju M."/>
            <person name="Zhao R."/>
            <person name="Li G."/>
            <person name="Mu C."/>
            <person name="Tian Q."/>
            <person name="Mei H."/>
            <person name="Zhang T."/>
            <person name="Gao T."/>
            <person name="Zhang H."/>
        </authorList>
    </citation>
    <scope>NUCLEOTIDE SEQUENCE</scope>
    <source>
        <strain evidence="3">3651</strain>
    </source>
</reference>
<feature type="signal peptide" evidence="2">
    <location>
        <begin position="1"/>
        <end position="25"/>
    </location>
</feature>
<comment type="caution">
    <text evidence="3">The sequence shown here is derived from an EMBL/GenBank/DDBJ whole genome shotgun (WGS) entry which is preliminary data.</text>
</comment>
<organism evidence="3 4">
    <name type="scientific">Sesamum alatum</name>
    <dbReference type="NCBI Taxonomy" id="300844"/>
    <lineage>
        <taxon>Eukaryota</taxon>
        <taxon>Viridiplantae</taxon>
        <taxon>Streptophyta</taxon>
        <taxon>Embryophyta</taxon>
        <taxon>Tracheophyta</taxon>
        <taxon>Spermatophyta</taxon>
        <taxon>Magnoliopsida</taxon>
        <taxon>eudicotyledons</taxon>
        <taxon>Gunneridae</taxon>
        <taxon>Pentapetalae</taxon>
        <taxon>asterids</taxon>
        <taxon>lamiids</taxon>
        <taxon>Lamiales</taxon>
        <taxon>Pedaliaceae</taxon>
        <taxon>Sesamum</taxon>
    </lineage>
</organism>
<feature type="compositionally biased region" description="Pro residues" evidence="1">
    <location>
        <begin position="94"/>
        <end position="110"/>
    </location>
</feature>
<evidence type="ECO:0008006" key="5">
    <source>
        <dbReference type="Google" id="ProtNLM"/>
    </source>
</evidence>
<keyword evidence="4" id="KW-1185">Reference proteome</keyword>
<accession>A0AAE2CDQ4</accession>
<proteinExistence type="predicted"/>
<dbReference type="Proteomes" id="UP001293254">
    <property type="component" value="Unassembled WGS sequence"/>
</dbReference>
<evidence type="ECO:0000256" key="1">
    <source>
        <dbReference type="SAM" id="MobiDB-lite"/>
    </source>
</evidence>
<sequence>MMSNPSSIHFSAALLAIVLLAAATAAPPLCPVTQLGTKPVKSLAICSHSCRQAFGVLHYRAVCLKKKRSTFTPKGLTVSCWCGCNTKKSKGKNCPPPQVQSPPPPAATAV</sequence>
<dbReference type="EMBL" id="JACGWO010000009">
    <property type="protein sequence ID" value="KAK4418295.1"/>
    <property type="molecule type" value="Genomic_DNA"/>
</dbReference>